<evidence type="ECO:0000256" key="1">
    <source>
        <dbReference type="SAM" id="MobiDB-lite"/>
    </source>
</evidence>
<accession>A0A2P2Q398</accession>
<dbReference type="EMBL" id="GGEC01080928">
    <property type="protein sequence ID" value="MBX61412.1"/>
    <property type="molecule type" value="Transcribed_RNA"/>
</dbReference>
<evidence type="ECO:0000313" key="2">
    <source>
        <dbReference type="EMBL" id="MBX61412.1"/>
    </source>
</evidence>
<proteinExistence type="predicted"/>
<reference evidence="2" key="1">
    <citation type="submission" date="2018-02" db="EMBL/GenBank/DDBJ databases">
        <title>Rhizophora mucronata_Transcriptome.</title>
        <authorList>
            <person name="Meera S.P."/>
            <person name="Sreeshan A."/>
            <person name="Augustine A."/>
        </authorList>
    </citation>
    <scope>NUCLEOTIDE SEQUENCE</scope>
    <source>
        <tissue evidence="2">Leaf</tissue>
    </source>
</reference>
<name>A0A2P2Q398_RHIMU</name>
<sequence>MPFKQTQGKMAIQKRLWGKQKQEKRKGNITQKNKEKKALWGIVYLLGIQS</sequence>
<feature type="region of interest" description="Disordered" evidence="1">
    <location>
        <begin position="1"/>
        <end position="31"/>
    </location>
</feature>
<organism evidence="2">
    <name type="scientific">Rhizophora mucronata</name>
    <name type="common">Asiatic mangrove</name>
    <dbReference type="NCBI Taxonomy" id="61149"/>
    <lineage>
        <taxon>Eukaryota</taxon>
        <taxon>Viridiplantae</taxon>
        <taxon>Streptophyta</taxon>
        <taxon>Embryophyta</taxon>
        <taxon>Tracheophyta</taxon>
        <taxon>Spermatophyta</taxon>
        <taxon>Magnoliopsida</taxon>
        <taxon>eudicotyledons</taxon>
        <taxon>Gunneridae</taxon>
        <taxon>Pentapetalae</taxon>
        <taxon>rosids</taxon>
        <taxon>fabids</taxon>
        <taxon>Malpighiales</taxon>
        <taxon>Rhizophoraceae</taxon>
        <taxon>Rhizophora</taxon>
    </lineage>
</organism>
<protein>
    <submittedName>
        <fullName evidence="2">Uncharacterized protein</fullName>
    </submittedName>
</protein>
<dbReference type="AlphaFoldDB" id="A0A2P2Q398"/>